<dbReference type="InterPro" id="IPR051804">
    <property type="entry name" value="Carb_Metab_Reg_Kinase/Isom"/>
</dbReference>
<feature type="binding site" evidence="3">
    <location>
        <position position="100"/>
    </location>
    <ligand>
        <name>Zn(2+)</name>
        <dbReference type="ChEBI" id="CHEBI:29105"/>
    </ligand>
</feature>
<dbReference type="Proteomes" id="UP000321571">
    <property type="component" value="Unassembled WGS sequence"/>
</dbReference>
<dbReference type="RefSeq" id="WP_147684683.1">
    <property type="nucleotide sequence ID" value="NZ_VDUX01000002.1"/>
</dbReference>
<dbReference type="InterPro" id="IPR014710">
    <property type="entry name" value="RmlC-like_jellyroll"/>
</dbReference>
<protein>
    <submittedName>
        <fullName evidence="4">Phosphoheptose isomerase</fullName>
    </submittedName>
</protein>
<feature type="binding site" evidence="3">
    <location>
        <position position="179"/>
    </location>
    <ligand>
        <name>Zn(2+)</name>
        <dbReference type="ChEBI" id="CHEBI:29105"/>
    </ligand>
</feature>
<organism evidence="4 5">
    <name type="scientific">Aeromicrobium terrae</name>
    <dbReference type="NCBI Taxonomy" id="2498846"/>
    <lineage>
        <taxon>Bacteria</taxon>
        <taxon>Bacillati</taxon>
        <taxon>Actinomycetota</taxon>
        <taxon>Actinomycetes</taxon>
        <taxon>Propionibacteriales</taxon>
        <taxon>Nocardioidaceae</taxon>
        <taxon>Aeromicrobium</taxon>
    </lineage>
</organism>
<dbReference type="GO" id="GO:0004476">
    <property type="term" value="F:mannose-6-phosphate isomerase activity"/>
    <property type="evidence" value="ECO:0007669"/>
    <property type="project" value="InterPro"/>
</dbReference>
<dbReference type="CDD" id="cd07010">
    <property type="entry name" value="cupin_PMI_type_I_N_bac"/>
    <property type="match status" value="1"/>
</dbReference>
<sequence length="331" mass="35299">MKPVTLAPNLVEHYYAGGARIADLRGIEATSDHQPEEWIAATVTRADGSGLGLARTVDGDVLRDVIAADPVAWTGVDRGSDTGILVKLLDAGQRLPVHLHPDRRFASDHLDCPYGKTEAWYVLDVDEGAAVHLGWREDVDPVEVARRRDAQDGDWMLDHLNRVEVRPGDGVLVPAGLAHSIGAGVFVVEVQEPTDFSIVLEWSITTSGPEDSHLGLGMDLALEALDTRGTTPDALDRLVLHEGDRRGSSVLPEAADDFFRLDLLERGSVDAGFAAVVALDGDGEVVTADGTTALGRGGVLVVPAAAGDWSLRGDVRALVARPAASWKEMHV</sequence>
<keyword evidence="4" id="KW-0413">Isomerase</keyword>
<keyword evidence="5" id="KW-1185">Reference proteome</keyword>
<dbReference type="Gene3D" id="2.60.120.10">
    <property type="entry name" value="Jelly Rolls"/>
    <property type="match status" value="2"/>
</dbReference>
<evidence type="ECO:0000256" key="3">
    <source>
        <dbReference type="PIRSR" id="PIRSR036894-1"/>
    </source>
</evidence>
<keyword evidence="1 3" id="KW-0479">Metal-binding</keyword>
<dbReference type="EMBL" id="VDUX01000002">
    <property type="protein sequence ID" value="TXL62215.1"/>
    <property type="molecule type" value="Genomic_DNA"/>
</dbReference>
<dbReference type="InterPro" id="IPR011051">
    <property type="entry name" value="RmlC_Cupin_sf"/>
</dbReference>
<gene>
    <name evidence="4" type="ORF">FHP06_05820</name>
</gene>
<feature type="binding site" evidence="3">
    <location>
        <position position="118"/>
    </location>
    <ligand>
        <name>Zn(2+)</name>
        <dbReference type="ChEBI" id="CHEBI:29105"/>
    </ligand>
</feature>
<reference evidence="4 5" key="1">
    <citation type="submission" date="2019-06" db="EMBL/GenBank/DDBJ databases">
        <title>Aeromicrobium sp. nov., isolated from a maize field.</title>
        <authorList>
            <person name="Lin S.-Y."/>
            <person name="Tsai C.-F."/>
            <person name="Young C.-C."/>
        </authorList>
    </citation>
    <scope>NUCLEOTIDE SEQUENCE [LARGE SCALE GENOMIC DNA]</scope>
    <source>
        <strain evidence="4 5">CC-CFT486</strain>
    </source>
</reference>
<keyword evidence="2 3" id="KW-0862">Zinc</keyword>
<evidence type="ECO:0000313" key="5">
    <source>
        <dbReference type="Proteomes" id="UP000321571"/>
    </source>
</evidence>
<comment type="cofactor">
    <cofactor evidence="3">
        <name>Zn(2+)</name>
        <dbReference type="ChEBI" id="CHEBI:29105"/>
    </cofactor>
    <text evidence="3">Binds 1 zinc ion per subunit.</text>
</comment>
<dbReference type="GO" id="GO:0046872">
    <property type="term" value="F:metal ion binding"/>
    <property type="evidence" value="ECO:0007669"/>
    <property type="project" value="UniProtKB-KW"/>
</dbReference>
<dbReference type="PANTHER" id="PTHR42742">
    <property type="entry name" value="TRANSCRIPTIONAL REPRESSOR MPRA"/>
    <property type="match status" value="1"/>
</dbReference>
<evidence type="ECO:0000256" key="2">
    <source>
        <dbReference type="ARBA" id="ARBA00022833"/>
    </source>
</evidence>
<accession>A0A5C8NMR0</accession>
<dbReference type="PANTHER" id="PTHR42742:SF3">
    <property type="entry name" value="FRUCTOKINASE"/>
    <property type="match status" value="1"/>
</dbReference>
<proteinExistence type="predicted"/>
<dbReference type="PIRSF" id="PIRSF036894">
    <property type="entry name" value="PMI_Firm_short"/>
    <property type="match status" value="1"/>
</dbReference>
<dbReference type="GO" id="GO:0005975">
    <property type="term" value="P:carbohydrate metabolic process"/>
    <property type="evidence" value="ECO:0007669"/>
    <property type="project" value="InterPro"/>
</dbReference>
<evidence type="ECO:0000256" key="1">
    <source>
        <dbReference type="ARBA" id="ARBA00022723"/>
    </source>
</evidence>
<comment type="caution">
    <text evidence="4">The sequence shown here is derived from an EMBL/GenBank/DDBJ whole genome shotgun (WGS) entry which is preliminary data.</text>
</comment>
<dbReference type="AlphaFoldDB" id="A0A5C8NMR0"/>
<dbReference type="SUPFAM" id="SSF51182">
    <property type="entry name" value="RmlC-like cupins"/>
    <property type="match status" value="1"/>
</dbReference>
<dbReference type="OrthoDB" id="9808275at2"/>
<name>A0A5C8NMR0_9ACTN</name>
<dbReference type="InterPro" id="IPR014628">
    <property type="entry name" value="Man6P_isomerase_Firm_short"/>
</dbReference>
<evidence type="ECO:0000313" key="4">
    <source>
        <dbReference type="EMBL" id="TXL62215.1"/>
    </source>
</evidence>